<comment type="cofactor">
    <cofactor evidence="1">
        <name>heme</name>
        <dbReference type="ChEBI" id="CHEBI:30413"/>
    </cofactor>
</comment>
<keyword evidence="11" id="KW-1185">Reference proteome</keyword>
<dbReference type="InterPro" id="IPR036396">
    <property type="entry name" value="Cyt_P450_sf"/>
</dbReference>
<evidence type="ECO:0000256" key="1">
    <source>
        <dbReference type="ARBA" id="ARBA00001971"/>
    </source>
</evidence>
<gene>
    <name evidence="10" type="ORF">VKT23_013386</name>
</gene>
<dbReference type="PANTHER" id="PTHR46300">
    <property type="entry name" value="P450, PUTATIVE (EUROFUNG)-RELATED-RELATED"/>
    <property type="match status" value="1"/>
</dbReference>
<dbReference type="InterPro" id="IPR001128">
    <property type="entry name" value="Cyt_P450"/>
</dbReference>
<keyword evidence="5 9" id="KW-0479">Metal-binding</keyword>
<dbReference type="Pfam" id="PF00067">
    <property type="entry name" value="p450"/>
    <property type="match status" value="1"/>
</dbReference>
<organism evidence="10 11">
    <name type="scientific">Marasmiellus scandens</name>
    <dbReference type="NCBI Taxonomy" id="2682957"/>
    <lineage>
        <taxon>Eukaryota</taxon>
        <taxon>Fungi</taxon>
        <taxon>Dikarya</taxon>
        <taxon>Basidiomycota</taxon>
        <taxon>Agaricomycotina</taxon>
        <taxon>Agaricomycetes</taxon>
        <taxon>Agaricomycetidae</taxon>
        <taxon>Agaricales</taxon>
        <taxon>Marasmiineae</taxon>
        <taxon>Omphalotaceae</taxon>
        <taxon>Marasmiellus</taxon>
    </lineage>
</organism>
<evidence type="ECO:0000256" key="2">
    <source>
        <dbReference type="ARBA" id="ARBA00005179"/>
    </source>
</evidence>
<dbReference type="PANTHER" id="PTHR46300:SF7">
    <property type="entry name" value="P450, PUTATIVE (EUROFUNG)-RELATED"/>
    <property type="match status" value="1"/>
</dbReference>
<evidence type="ECO:0000256" key="7">
    <source>
        <dbReference type="ARBA" id="ARBA00023004"/>
    </source>
</evidence>
<accession>A0ABR1J3V0</accession>
<keyword evidence="6 9" id="KW-0560">Oxidoreductase</keyword>
<name>A0ABR1J3V0_9AGAR</name>
<dbReference type="InterPro" id="IPR002401">
    <property type="entry name" value="Cyt_P450_E_grp-I"/>
</dbReference>
<protein>
    <recommendedName>
        <fullName evidence="12">Cytochrome P450</fullName>
    </recommendedName>
</protein>
<keyword evidence="8 9" id="KW-0503">Monooxygenase</keyword>
<dbReference type="EMBL" id="JBANRG010000036">
    <property type="protein sequence ID" value="KAK7449241.1"/>
    <property type="molecule type" value="Genomic_DNA"/>
</dbReference>
<comment type="similarity">
    <text evidence="3 9">Belongs to the cytochrome P450 family.</text>
</comment>
<dbReference type="SUPFAM" id="SSF48264">
    <property type="entry name" value="Cytochrome P450"/>
    <property type="match status" value="1"/>
</dbReference>
<dbReference type="Gene3D" id="1.10.630.10">
    <property type="entry name" value="Cytochrome P450"/>
    <property type="match status" value="1"/>
</dbReference>
<keyword evidence="4 9" id="KW-0349">Heme</keyword>
<evidence type="ECO:0000256" key="3">
    <source>
        <dbReference type="ARBA" id="ARBA00010617"/>
    </source>
</evidence>
<reference evidence="10 11" key="1">
    <citation type="submission" date="2024-01" db="EMBL/GenBank/DDBJ databases">
        <title>A draft genome for the cacao thread blight pathogen Marasmiellus scandens.</title>
        <authorList>
            <person name="Baruah I.K."/>
            <person name="Leung J."/>
            <person name="Bukari Y."/>
            <person name="Amoako-Attah I."/>
            <person name="Meinhardt L.W."/>
            <person name="Bailey B.A."/>
            <person name="Cohen S.P."/>
        </authorList>
    </citation>
    <scope>NUCLEOTIDE SEQUENCE [LARGE SCALE GENOMIC DNA]</scope>
    <source>
        <strain evidence="10 11">GH-19</strain>
    </source>
</reference>
<evidence type="ECO:0000256" key="4">
    <source>
        <dbReference type="ARBA" id="ARBA00022617"/>
    </source>
</evidence>
<evidence type="ECO:0000256" key="5">
    <source>
        <dbReference type="ARBA" id="ARBA00022723"/>
    </source>
</evidence>
<comment type="pathway">
    <text evidence="2">Secondary metabolite biosynthesis.</text>
</comment>
<sequence length="506" mass="57246">MLVYLDTLAAILVSFFLYRVVNLWRAKPLPFPPGPPGLPVLGNMFDMPKEKDWMVFSEWGNLYGGVISLRIFGMTFVIINSAEAAMDILEKQNSRTSDRPIVPMASDLVGWRNTTGFMPYGESMRNHRRLQHQLLGTPAACKAFHAHAELETHRFLKRLLTNSDGFKEHIRKTTASIILRISHGYEVSEDNDPFVDLAEEAVQQLTQATNPAAFFVNIIPALRYVPEWFPGAGFKKTAKEWAATLNDLAERPFAYVKSQMAAGMDIPSYTSKLLDTDRPLTTEEETDIKWSASSLYGAGVDTTYAIIYTFFKVMILYPEIQAKAQAELDTVVGNQRLPSMDDRAHLPYLNAILLELYRWHIVLPTAIPHLSTEDLVYDSYLIPKNSIIFPNVWEMTHDPRIYEDPATFKPERFLQPEPERDPRQFMFGFGRRVCAGRHLADVSIFLACAMVLSVFDIMKYYDKDGRTVEPDTEVTSGIASYPSDFKCTIVPRSANAIASIQAELAC</sequence>
<dbReference type="InterPro" id="IPR017972">
    <property type="entry name" value="Cyt_P450_CS"/>
</dbReference>
<dbReference type="InterPro" id="IPR050364">
    <property type="entry name" value="Cytochrome_P450_fung"/>
</dbReference>
<evidence type="ECO:0000256" key="8">
    <source>
        <dbReference type="ARBA" id="ARBA00023033"/>
    </source>
</evidence>
<keyword evidence="7 9" id="KW-0408">Iron</keyword>
<dbReference type="PRINTS" id="PR00463">
    <property type="entry name" value="EP450I"/>
</dbReference>
<comment type="caution">
    <text evidence="10">The sequence shown here is derived from an EMBL/GenBank/DDBJ whole genome shotgun (WGS) entry which is preliminary data.</text>
</comment>
<dbReference type="PROSITE" id="PS00086">
    <property type="entry name" value="CYTOCHROME_P450"/>
    <property type="match status" value="1"/>
</dbReference>
<evidence type="ECO:0000256" key="9">
    <source>
        <dbReference type="RuleBase" id="RU000461"/>
    </source>
</evidence>
<evidence type="ECO:0000313" key="11">
    <source>
        <dbReference type="Proteomes" id="UP001498398"/>
    </source>
</evidence>
<dbReference type="CDD" id="cd11065">
    <property type="entry name" value="CYP64-like"/>
    <property type="match status" value="1"/>
</dbReference>
<evidence type="ECO:0000256" key="6">
    <source>
        <dbReference type="ARBA" id="ARBA00023002"/>
    </source>
</evidence>
<evidence type="ECO:0000313" key="10">
    <source>
        <dbReference type="EMBL" id="KAK7449241.1"/>
    </source>
</evidence>
<dbReference type="Proteomes" id="UP001498398">
    <property type="component" value="Unassembled WGS sequence"/>
</dbReference>
<evidence type="ECO:0008006" key="12">
    <source>
        <dbReference type="Google" id="ProtNLM"/>
    </source>
</evidence>
<proteinExistence type="inferred from homology"/>